<accession>A0A5Q2F7C0</accession>
<evidence type="ECO:0000256" key="1">
    <source>
        <dbReference type="SAM" id="Phobius"/>
    </source>
</evidence>
<name>A0A5Q2F7C0_9CAUD</name>
<reference evidence="2 3" key="1">
    <citation type="submission" date="2019-09" db="EMBL/GenBank/DDBJ databases">
        <authorList>
            <person name="Assafiri O."/>
            <person name="Yusoff K."/>
            <person name="Song Ai Lian A."/>
            <person name="Hanish I."/>
            <person name="Geok Hun T."/>
        </authorList>
    </citation>
    <scope>NUCLEOTIDE SEQUENCE [LARGE SCALE GENOMIC DNA]</scope>
</reference>
<keyword evidence="1" id="KW-0812">Transmembrane</keyword>
<evidence type="ECO:0000313" key="2">
    <source>
        <dbReference type="EMBL" id="QGF20717.1"/>
    </source>
</evidence>
<keyword evidence="3" id="KW-1185">Reference proteome</keyword>
<keyword evidence="1" id="KW-0472">Membrane</keyword>
<sequence>MGFPIITIIGYGIIGLVLFLIIICFTKHMR</sequence>
<proteinExistence type="predicted"/>
<dbReference type="RefSeq" id="YP_009884793.1">
    <property type="nucleotide sequence ID" value="NC_049472.1"/>
</dbReference>
<dbReference type="EMBL" id="MN478483">
    <property type="protein sequence ID" value="QGF20717.1"/>
    <property type="molecule type" value="Genomic_DNA"/>
</dbReference>
<protein>
    <submittedName>
        <fullName evidence="2">Uncharacterized protein</fullName>
    </submittedName>
</protein>
<keyword evidence="1" id="KW-1133">Transmembrane helix</keyword>
<evidence type="ECO:0000313" key="3">
    <source>
        <dbReference type="Proteomes" id="UP000331412"/>
    </source>
</evidence>
<dbReference type="Proteomes" id="UP000331412">
    <property type="component" value="Segment"/>
</dbReference>
<dbReference type="GeneID" id="55814160"/>
<organism evidence="2 3">
    <name type="scientific">Klebsiella phage UPM 2146</name>
    <dbReference type="NCBI Taxonomy" id="2847816"/>
    <lineage>
        <taxon>Viruses</taxon>
        <taxon>Duplodnaviria</taxon>
        <taxon>Heunggongvirae</taxon>
        <taxon>Uroviricota</taxon>
        <taxon>Caudoviricetes</taxon>
        <taxon>Pantevenvirales</taxon>
        <taxon>Ackermannviridae</taxon>
        <taxon>Taipeivirus</taxon>
        <taxon>Taipeivirus UPM2146</taxon>
    </lineage>
</organism>
<feature type="transmembrane region" description="Helical" evidence="1">
    <location>
        <begin position="6"/>
        <end position="25"/>
    </location>
</feature>